<accession>A0A6M7TRB2</accession>
<organism evidence="2 3">
    <name type="scientific">Mesorhizobium jarvisii</name>
    <dbReference type="NCBI Taxonomy" id="1777867"/>
    <lineage>
        <taxon>Bacteria</taxon>
        <taxon>Pseudomonadati</taxon>
        <taxon>Pseudomonadota</taxon>
        <taxon>Alphaproteobacteria</taxon>
        <taxon>Hyphomicrobiales</taxon>
        <taxon>Phyllobacteriaceae</taxon>
        <taxon>Mesorhizobium</taxon>
    </lineage>
</organism>
<sequence length="159" mass="16964">MANLGKLALAMLGVLAYQNRDKIGEMIRGAGDRNPNDPQGGLLDQFSKGVSGTALRDILDRFRGVGAGSKVDSWVGTGPNQPIKPNDVEAAIDEDTLTSLSMETGLSREELISRITRDLPEAINKMTPNGELPPLPKQSSNAITLLDDVPPSRTGQNDV</sequence>
<dbReference type="Pfam" id="PF20159">
    <property type="entry name" value="YidB"/>
    <property type="match status" value="1"/>
</dbReference>
<dbReference type="Proteomes" id="UP000275530">
    <property type="component" value="Unassembled WGS sequence"/>
</dbReference>
<keyword evidence="3" id="KW-1185">Reference proteome</keyword>
<reference evidence="2 3" key="1">
    <citation type="submission" date="2018-09" db="EMBL/GenBank/DDBJ databases">
        <title>Mesorhizobium carmichaelinearum sp. nov. isolated from Carmichaelinea spp. root nodules in New Zealand.</title>
        <authorList>
            <person name="De Meyer S.E."/>
        </authorList>
    </citation>
    <scope>NUCLEOTIDE SEQUENCE [LARGE SCALE GENOMIC DNA]</scope>
    <source>
        <strain evidence="2 3">LMG 28313</strain>
    </source>
</reference>
<dbReference type="InterPro" id="IPR027405">
    <property type="entry name" value="YidB-like"/>
</dbReference>
<dbReference type="SUPFAM" id="SSF140804">
    <property type="entry name" value="YidB-like"/>
    <property type="match status" value="1"/>
</dbReference>
<protein>
    <submittedName>
        <fullName evidence="2">DUF937 domain-containing protein</fullName>
    </submittedName>
</protein>
<proteinExistence type="predicted"/>
<dbReference type="RefSeq" id="WP_064982075.1">
    <property type="nucleotide sequence ID" value="NZ_CP033508.1"/>
</dbReference>
<dbReference type="EMBL" id="QZXA01000015">
    <property type="protein sequence ID" value="RJT29355.1"/>
    <property type="molecule type" value="Genomic_DNA"/>
</dbReference>
<dbReference type="InterPro" id="IPR045372">
    <property type="entry name" value="YidB"/>
</dbReference>
<comment type="caution">
    <text evidence="2">The sequence shown here is derived from an EMBL/GenBank/DDBJ whole genome shotgun (WGS) entry which is preliminary data.</text>
</comment>
<gene>
    <name evidence="2" type="ORF">D3242_29195</name>
</gene>
<evidence type="ECO:0000313" key="3">
    <source>
        <dbReference type="Proteomes" id="UP000275530"/>
    </source>
</evidence>
<evidence type="ECO:0000313" key="2">
    <source>
        <dbReference type="EMBL" id="RJT29355.1"/>
    </source>
</evidence>
<evidence type="ECO:0000256" key="1">
    <source>
        <dbReference type="SAM" id="MobiDB-lite"/>
    </source>
</evidence>
<name>A0A6M7TRB2_9HYPH</name>
<feature type="region of interest" description="Disordered" evidence="1">
    <location>
        <begin position="122"/>
        <end position="159"/>
    </location>
</feature>
<dbReference type="AlphaFoldDB" id="A0A6M7TRB2"/>
<dbReference type="Gene3D" id="1.10.10.690">
    <property type="entry name" value="YidB-like"/>
    <property type="match status" value="1"/>
</dbReference>